<evidence type="ECO:0000256" key="9">
    <source>
        <dbReference type="SAM" id="MobiDB-lite"/>
    </source>
</evidence>
<keyword evidence="3" id="KW-0479">Metal-binding</keyword>
<gene>
    <name evidence="11" type="ORF">CBR_g22351</name>
</gene>
<dbReference type="PANTHER" id="PTHR46960:SF3">
    <property type="entry name" value="OS05G0392050 PROTEIN"/>
    <property type="match status" value="1"/>
</dbReference>
<dbReference type="GO" id="GO:0005802">
    <property type="term" value="C:trans-Golgi network"/>
    <property type="evidence" value="ECO:0007669"/>
    <property type="project" value="TreeGrafter"/>
</dbReference>
<evidence type="ECO:0000256" key="1">
    <source>
        <dbReference type="ARBA" id="ARBA00004906"/>
    </source>
</evidence>
<keyword evidence="5" id="KW-0863">Zinc-finger</keyword>
<dbReference type="SMART" id="SM00220">
    <property type="entry name" value="S_TKc"/>
    <property type="match status" value="1"/>
</dbReference>
<dbReference type="UniPathway" id="UPA00143"/>
<dbReference type="InterPro" id="IPR044584">
    <property type="entry name" value="KEG"/>
</dbReference>
<dbReference type="SUPFAM" id="SSF56112">
    <property type="entry name" value="Protein kinase-like (PK-like)"/>
    <property type="match status" value="1"/>
</dbReference>
<evidence type="ECO:0000256" key="7">
    <source>
        <dbReference type="ARBA" id="ARBA00022833"/>
    </source>
</evidence>
<evidence type="ECO:0000256" key="8">
    <source>
        <dbReference type="PROSITE-ProRule" id="PRU10141"/>
    </source>
</evidence>
<comment type="caution">
    <text evidence="11">The sequence shown here is derived from an EMBL/GenBank/DDBJ whole genome shotgun (WGS) entry which is preliminary data.</text>
</comment>
<dbReference type="PROSITE" id="PS50011">
    <property type="entry name" value="PROTEIN_KINASE_DOM"/>
    <property type="match status" value="1"/>
</dbReference>
<dbReference type="Proteomes" id="UP000265515">
    <property type="component" value="Unassembled WGS sequence"/>
</dbReference>
<comment type="pathway">
    <text evidence="1">Protein modification; protein ubiquitination.</text>
</comment>
<sequence>MKFYGAIQCPTDLETSVIGMSSVVALTKNMTLLELAKSSGSSVRLGGGSGGAGGGAGQLASLSLWVQPEKLELGDKIGEGNFGEVREAWLDDAGHRCKVAVKIYGTNICRAMAELHSRGILMRDLKPANFLVDDYDTAVVADFGLSKLLKESATSTLVSGKIAGTPCYMPPEAWGAGDSLLHPTSDVWSFACSVIDMFTGKPPFHSARSIFEVQKRVVLDRERPQVPAGLPTEVEECLRKCFAYDAKDRPNFDTLLDVFQRNPIAPAQRNPMEPVQRTWGADNGESSAIPRRLSSPLRRLSSPPQSESPRRLSTPPHIETTRRFSSPPRPEPPRQRSSPPRSDPPRQFLSPAQYEFAPSRETADQSAPPQRFLPNSWVRVKKSVSNPKFGWISRDRSALMHDSIGFLKDVDSEGTASVQYCFSDEPMVFSVEELEVVPSLQEGDTVRVKGSVVQPRFGWGEVRRNMIGNVVSIDMDKAMVEIDFPDYTTGWVADPSEIERMSRPFRRGDWARIRASVLRARRRDSGLQEITESSLAIVKDVLDGGKVKLDFCFMSNYTILDQWNAELLDFPPFVLDDQVSLKRSVRAPRYEWGGEGHCSVGTVAEICDDGLIKVQFPDRGSLCTADPGELMVIQPAQGFRRSPRTGIR</sequence>
<organism evidence="11 12">
    <name type="scientific">Chara braunii</name>
    <name type="common">Braun's stonewort</name>
    <dbReference type="NCBI Taxonomy" id="69332"/>
    <lineage>
        <taxon>Eukaryota</taxon>
        <taxon>Viridiplantae</taxon>
        <taxon>Streptophyta</taxon>
        <taxon>Charophyceae</taxon>
        <taxon>Charales</taxon>
        <taxon>Characeae</taxon>
        <taxon>Chara</taxon>
    </lineage>
</organism>
<dbReference type="GO" id="GO:0004842">
    <property type="term" value="F:ubiquitin-protein transferase activity"/>
    <property type="evidence" value="ECO:0007669"/>
    <property type="project" value="InterPro"/>
</dbReference>
<dbReference type="Pfam" id="PF00069">
    <property type="entry name" value="Pkinase"/>
    <property type="match status" value="1"/>
</dbReference>
<dbReference type="GO" id="GO:0005524">
    <property type="term" value="F:ATP binding"/>
    <property type="evidence" value="ECO:0007669"/>
    <property type="project" value="UniProtKB-UniRule"/>
</dbReference>
<feature type="region of interest" description="Disordered" evidence="9">
    <location>
        <begin position="265"/>
        <end position="349"/>
    </location>
</feature>
<dbReference type="PROSITE" id="PS00107">
    <property type="entry name" value="PROTEIN_KINASE_ATP"/>
    <property type="match status" value="1"/>
</dbReference>
<protein>
    <recommendedName>
        <fullName evidence="10">Protein kinase domain-containing protein</fullName>
    </recommendedName>
</protein>
<keyword evidence="2" id="KW-0808">Transferase</keyword>
<keyword evidence="7" id="KW-0862">Zinc</keyword>
<dbReference type="GO" id="GO:0008270">
    <property type="term" value="F:zinc ion binding"/>
    <property type="evidence" value="ECO:0007669"/>
    <property type="project" value="UniProtKB-KW"/>
</dbReference>
<feature type="compositionally biased region" description="Low complexity" evidence="9">
    <location>
        <begin position="286"/>
        <end position="313"/>
    </location>
</feature>
<dbReference type="OrthoDB" id="4062651at2759"/>
<dbReference type="EMBL" id="BFEA01000021">
    <property type="protein sequence ID" value="GBG61554.1"/>
    <property type="molecule type" value="Genomic_DNA"/>
</dbReference>
<evidence type="ECO:0000256" key="2">
    <source>
        <dbReference type="ARBA" id="ARBA00022679"/>
    </source>
</evidence>
<dbReference type="PANTHER" id="PTHR46960">
    <property type="entry name" value="E3 UBIQUITIN-PROTEIN LIGASE KEG"/>
    <property type="match status" value="1"/>
</dbReference>
<dbReference type="GO" id="GO:0045324">
    <property type="term" value="P:late endosome to vacuole transport"/>
    <property type="evidence" value="ECO:0007669"/>
    <property type="project" value="TreeGrafter"/>
</dbReference>
<dbReference type="InterPro" id="IPR000719">
    <property type="entry name" value="Prot_kinase_dom"/>
</dbReference>
<evidence type="ECO:0000313" key="11">
    <source>
        <dbReference type="EMBL" id="GBG61554.1"/>
    </source>
</evidence>
<proteinExistence type="predicted"/>
<feature type="domain" description="Protein kinase" evidence="10">
    <location>
        <begin position="1"/>
        <end position="265"/>
    </location>
</feature>
<dbReference type="GO" id="GO:0004672">
    <property type="term" value="F:protein kinase activity"/>
    <property type="evidence" value="ECO:0007669"/>
    <property type="project" value="InterPro"/>
</dbReference>
<dbReference type="Gramene" id="GBG61554">
    <property type="protein sequence ID" value="GBG61554"/>
    <property type="gene ID" value="CBR_g22351"/>
</dbReference>
<dbReference type="InterPro" id="IPR017441">
    <property type="entry name" value="Protein_kinase_ATP_BS"/>
</dbReference>
<dbReference type="STRING" id="69332.A0A388JUR7"/>
<keyword evidence="6" id="KW-0833">Ubl conjugation pathway</keyword>
<dbReference type="GO" id="GO:0009788">
    <property type="term" value="P:negative regulation of abscisic acid-activated signaling pathway"/>
    <property type="evidence" value="ECO:0007669"/>
    <property type="project" value="TreeGrafter"/>
</dbReference>
<evidence type="ECO:0000256" key="5">
    <source>
        <dbReference type="ARBA" id="ARBA00022771"/>
    </source>
</evidence>
<evidence type="ECO:0000313" key="12">
    <source>
        <dbReference type="Proteomes" id="UP000265515"/>
    </source>
</evidence>
<dbReference type="GO" id="GO:0005769">
    <property type="term" value="C:early endosome"/>
    <property type="evidence" value="ECO:0007669"/>
    <property type="project" value="TreeGrafter"/>
</dbReference>
<evidence type="ECO:0000256" key="4">
    <source>
        <dbReference type="ARBA" id="ARBA00022737"/>
    </source>
</evidence>
<accession>A0A388JUR7</accession>
<dbReference type="GO" id="GO:0009738">
    <property type="term" value="P:abscisic acid-activated signaling pathway"/>
    <property type="evidence" value="ECO:0007669"/>
    <property type="project" value="InterPro"/>
</dbReference>
<keyword evidence="4" id="KW-0677">Repeat</keyword>
<evidence type="ECO:0000259" key="10">
    <source>
        <dbReference type="PROSITE" id="PS50011"/>
    </source>
</evidence>
<keyword evidence="8" id="KW-0067">ATP-binding</keyword>
<keyword evidence="8" id="KW-0547">Nucleotide-binding</keyword>
<name>A0A388JUR7_CHABU</name>
<reference evidence="11 12" key="1">
    <citation type="journal article" date="2018" name="Cell">
        <title>The Chara Genome: Secondary Complexity and Implications for Plant Terrestrialization.</title>
        <authorList>
            <person name="Nishiyama T."/>
            <person name="Sakayama H."/>
            <person name="Vries J.D."/>
            <person name="Buschmann H."/>
            <person name="Saint-Marcoux D."/>
            <person name="Ullrich K.K."/>
            <person name="Haas F.B."/>
            <person name="Vanderstraeten L."/>
            <person name="Becker D."/>
            <person name="Lang D."/>
            <person name="Vosolsobe S."/>
            <person name="Rombauts S."/>
            <person name="Wilhelmsson P.K.I."/>
            <person name="Janitza P."/>
            <person name="Kern R."/>
            <person name="Heyl A."/>
            <person name="Rumpler F."/>
            <person name="Villalobos L.I.A.C."/>
            <person name="Clay J.M."/>
            <person name="Skokan R."/>
            <person name="Toyoda A."/>
            <person name="Suzuki Y."/>
            <person name="Kagoshima H."/>
            <person name="Schijlen E."/>
            <person name="Tajeshwar N."/>
            <person name="Catarino B."/>
            <person name="Hetherington A.J."/>
            <person name="Saltykova A."/>
            <person name="Bonnot C."/>
            <person name="Breuninger H."/>
            <person name="Symeonidi A."/>
            <person name="Radhakrishnan G.V."/>
            <person name="Van Nieuwerburgh F."/>
            <person name="Deforce D."/>
            <person name="Chang C."/>
            <person name="Karol K.G."/>
            <person name="Hedrich R."/>
            <person name="Ulvskov P."/>
            <person name="Glockner G."/>
            <person name="Delwiche C.F."/>
            <person name="Petrasek J."/>
            <person name="Van de Peer Y."/>
            <person name="Friml J."/>
            <person name="Beilby M."/>
            <person name="Dolan L."/>
            <person name="Kohara Y."/>
            <person name="Sugano S."/>
            <person name="Fujiyama A."/>
            <person name="Delaux P.-M."/>
            <person name="Quint M."/>
            <person name="TheiBen G."/>
            <person name="Hagemann M."/>
            <person name="Harholt J."/>
            <person name="Dunand C."/>
            <person name="Zachgo S."/>
            <person name="Langdale J."/>
            <person name="Maumus F."/>
            <person name="Straeten D.V.D."/>
            <person name="Gould S.B."/>
            <person name="Rensing S.A."/>
        </authorList>
    </citation>
    <scope>NUCLEOTIDE SEQUENCE [LARGE SCALE GENOMIC DNA]</scope>
    <source>
        <strain evidence="11 12">S276</strain>
    </source>
</reference>
<dbReference type="Pfam" id="PF18346">
    <property type="entry name" value="SH3_15"/>
    <property type="match status" value="2"/>
</dbReference>
<dbReference type="Gene3D" id="1.10.510.10">
    <property type="entry name" value="Transferase(Phosphotransferase) domain 1"/>
    <property type="match status" value="1"/>
</dbReference>
<dbReference type="AlphaFoldDB" id="A0A388JUR7"/>
<feature type="binding site" evidence="8">
    <location>
        <position position="102"/>
    </location>
    <ligand>
        <name>ATP</name>
        <dbReference type="ChEBI" id="CHEBI:30616"/>
    </ligand>
</feature>
<dbReference type="GO" id="GO:0006952">
    <property type="term" value="P:defense response"/>
    <property type="evidence" value="ECO:0007669"/>
    <property type="project" value="InterPro"/>
</dbReference>
<keyword evidence="12" id="KW-1185">Reference proteome</keyword>
<dbReference type="InterPro" id="IPR040847">
    <property type="entry name" value="SH3_15"/>
</dbReference>
<dbReference type="GO" id="GO:0016567">
    <property type="term" value="P:protein ubiquitination"/>
    <property type="evidence" value="ECO:0007669"/>
    <property type="project" value="UniProtKB-UniPathway"/>
</dbReference>
<dbReference type="InterPro" id="IPR011009">
    <property type="entry name" value="Kinase-like_dom_sf"/>
</dbReference>
<evidence type="ECO:0000256" key="3">
    <source>
        <dbReference type="ARBA" id="ARBA00022723"/>
    </source>
</evidence>
<evidence type="ECO:0000256" key="6">
    <source>
        <dbReference type="ARBA" id="ARBA00022786"/>
    </source>
</evidence>